<protein>
    <recommendedName>
        <fullName evidence="4">Subtilisin</fullName>
    </recommendedName>
</protein>
<evidence type="ECO:0000256" key="1">
    <source>
        <dbReference type="SAM" id="MobiDB-lite"/>
    </source>
</evidence>
<dbReference type="EMBL" id="KB932206">
    <property type="protein sequence ID" value="KCV69679.1"/>
    <property type="molecule type" value="Genomic_DNA"/>
</dbReference>
<reference evidence="2" key="1">
    <citation type="submission" date="2013-04" db="EMBL/GenBank/DDBJ databases">
        <title>The Genome Sequence of Fonticula alba ATCC 38817.</title>
        <authorList>
            <consortium name="The Broad Institute Genomics Platform"/>
            <person name="Russ C."/>
            <person name="Cuomo C."/>
            <person name="Burger G."/>
            <person name="Gray M.W."/>
            <person name="Holland P.W.H."/>
            <person name="King N."/>
            <person name="Lang F.B.F."/>
            <person name="Roger A.J."/>
            <person name="Ruiz-Trillo I."/>
            <person name="Brown M."/>
            <person name="Walker B."/>
            <person name="Young S."/>
            <person name="Zeng Q."/>
            <person name="Gargeya S."/>
            <person name="Fitzgerald M."/>
            <person name="Haas B."/>
            <person name="Abouelleil A."/>
            <person name="Allen A.W."/>
            <person name="Alvarado L."/>
            <person name="Arachchi H.M."/>
            <person name="Berlin A.M."/>
            <person name="Chapman S.B."/>
            <person name="Gainer-Dewar J."/>
            <person name="Goldberg J."/>
            <person name="Griggs A."/>
            <person name="Gujja S."/>
            <person name="Hansen M."/>
            <person name="Howarth C."/>
            <person name="Imamovic A."/>
            <person name="Ireland A."/>
            <person name="Larimer J."/>
            <person name="McCowan C."/>
            <person name="Murphy C."/>
            <person name="Pearson M."/>
            <person name="Poon T.W."/>
            <person name="Priest M."/>
            <person name="Roberts A."/>
            <person name="Saif S."/>
            <person name="Shea T."/>
            <person name="Sisk P."/>
            <person name="Sykes S."/>
            <person name="Wortman J."/>
            <person name="Nusbaum C."/>
            <person name="Birren B."/>
        </authorList>
    </citation>
    <scope>NUCLEOTIDE SEQUENCE [LARGE SCALE GENOMIC DNA]</scope>
    <source>
        <strain evidence="2">ATCC 38817</strain>
    </source>
</reference>
<dbReference type="RefSeq" id="XP_009496244.1">
    <property type="nucleotide sequence ID" value="XM_009497969.1"/>
</dbReference>
<evidence type="ECO:0000313" key="2">
    <source>
        <dbReference type="EMBL" id="KCV69679.1"/>
    </source>
</evidence>
<name>A0A058Z5W4_FONAL</name>
<dbReference type="Proteomes" id="UP000030693">
    <property type="component" value="Unassembled WGS sequence"/>
</dbReference>
<evidence type="ECO:0008006" key="4">
    <source>
        <dbReference type="Google" id="ProtNLM"/>
    </source>
</evidence>
<feature type="compositionally biased region" description="Low complexity" evidence="1">
    <location>
        <begin position="249"/>
        <end position="258"/>
    </location>
</feature>
<dbReference type="Gene3D" id="3.40.50.200">
    <property type="entry name" value="Peptidase S8/S53 domain"/>
    <property type="match status" value="1"/>
</dbReference>
<evidence type="ECO:0000313" key="3">
    <source>
        <dbReference type="Proteomes" id="UP000030693"/>
    </source>
</evidence>
<gene>
    <name evidence="2" type="ORF">H696_04087</name>
</gene>
<proteinExistence type="predicted"/>
<sequence length="258" mass="28898">MPAARWGPVPEQYYRARLAAGSRVFAETLLDMGLAMADGTTTYRASATGRPSIPPRVETSWLVGCIFAREMPTELVYFLALHPEVRLVRGDHIVAAIDPLDEVEIRPDAEDDDHRNDNETYEAVCPAARIGRANWGISQIHAPATWELSTGEGVVVGNIDTGVRYQHQALKRSYRGYSLGVAGRELYVHDYNWFDPGEFQRDPFWCSQVGRSCTSWECCAFGSPFDQVGHVRPRLHARDRPPPRRHPSPRLAPACPTI</sequence>
<dbReference type="InterPro" id="IPR036852">
    <property type="entry name" value="Peptidase_S8/S53_dom_sf"/>
</dbReference>
<dbReference type="OrthoDB" id="1911066at2759"/>
<keyword evidence="3" id="KW-1185">Reference proteome</keyword>
<organism evidence="2">
    <name type="scientific">Fonticula alba</name>
    <name type="common">Slime mold</name>
    <dbReference type="NCBI Taxonomy" id="691883"/>
    <lineage>
        <taxon>Eukaryota</taxon>
        <taxon>Rotosphaerida</taxon>
        <taxon>Fonticulaceae</taxon>
        <taxon>Fonticula</taxon>
    </lineage>
</organism>
<dbReference type="AlphaFoldDB" id="A0A058Z5W4"/>
<dbReference type="GeneID" id="20528812"/>
<dbReference type="GO" id="GO:0004252">
    <property type="term" value="F:serine-type endopeptidase activity"/>
    <property type="evidence" value="ECO:0007669"/>
    <property type="project" value="InterPro"/>
</dbReference>
<dbReference type="SUPFAM" id="SSF52743">
    <property type="entry name" value="Subtilisin-like"/>
    <property type="match status" value="1"/>
</dbReference>
<accession>A0A058Z5W4</accession>
<dbReference type="GO" id="GO:0006508">
    <property type="term" value="P:proteolysis"/>
    <property type="evidence" value="ECO:0007669"/>
    <property type="project" value="InterPro"/>
</dbReference>
<feature type="region of interest" description="Disordered" evidence="1">
    <location>
        <begin position="235"/>
        <end position="258"/>
    </location>
</feature>